<keyword evidence="1" id="KW-0238">DNA-binding</keyword>
<accession>A0A5E4NCS9</accession>
<dbReference type="OrthoDB" id="275583at2759"/>
<dbReference type="GO" id="GO:0005794">
    <property type="term" value="C:Golgi apparatus"/>
    <property type="evidence" value="ECO:0007669"/>
    <property type="project" value="TreeGrafter"/>
</dbReference>
<dbReference type="EMBL" id="CABPRJ010001958">
    <property type="protein sequence ID" value="VVC42519.1"/>
    <property type="molecule type" value="Genomic_DNA"/>
</dbReference>
<reference evidence="1 2" key="1">
    <citation type="submission" date="2019-08" db="EMBL/GenBank/DDBJ databases">
        <authorList>
            <person name="Alioto T."/>
            <person name="Alioto T."/>
            <person name="Gomez Garrido J."/>
        </authorList>
    </citation>
    <scope>NUCLEOTIDE SEQUENCE [LARGE SCALE GENOMIC DNA]</scope>
</reference>
<dbReference type="InterPro" id="IPR039308">
    <property type="entry name" value="GAS8"/>
</dbReference>
<protein>
    <submittedName>
        <fullName evidence="1">Winged helix-turn-helix DNA-binding domain</fullName>
    </submittedName>
</protein>
<proteinExistence type="predicted"/>
<dbReference type="GO" id="GO:0005874">
    <property type="term" value="C:microtubule"/>
    <property type="evidence" value="ECO:0007669"/>
    <property type="project" value="TreeGrafter"/>
</dbReference>
<dbReference type="GO" id="GO:0048870">
    <property type="term" value="P:cell motility"/>
    <property type="evidence" value="ECO:0007669"/>
    <property type="project" value="InterPro"/>
</dbReference>
<dbReference type="GO" id="GO:0008017">
    <property type="term" value="F:microtubule binding"/>
    <property type="evidence" value="ECO:0007669"/>
    <property type="project" value="InterPro"/>
</dbReference>
<dbReference type="PANTHER" id="PTHR31543">
    <property type="entry name" value="DYNEIN REGULATORY COMPLEX SUBUNIT 4"/>
    <property type="match status" value="1"/>
</dbReference>
<dbReference type="GO" id="GO:0031267">
    <property type="term" value="F:small GTPase binding"/>
    <property type="evidence" value="ECO:0007669"/>
    <property type="project" value="InterPro"/>
</dbReference>
<dbReference type="AlphaFoldDB" id="A0A5E4NCS9"/>
<dbReference type="Proteomes" id="UP000325440">
    <property type="component" value="Unassembled WGS sequence"/>
</dbReference>
<evidence type="ECO:0000313" key="2">
    <source>
        <dbReference type="Proteomes" id="UP000325440"/>
    </source>
</evidence>
<dbReference type="PANTHER" id="PTHR31543:SF0">
    <property type="entry name" value="DYNEIN REGULATORY COMPLEX SUBUNIT 4"/>
    <property type="match status" value="1"/>
</dbReference>
<name>A0A5E4NCS9_9HEMI</name>
<keyword evidence="2" id="KW-1185">Reference proteome</keyword>
<sequence length="376" mass="45033">MADQKKVLLIGEINVYDLNYDKLIEFIEKLNNNLIAEQQGRSLIQIDRDQLNVFWKISREKLMKLTSDMTNIQKTAEENTSKINELEKSLRQQRMHFIYENSQNLDRIRLENEEVARALHAECKKQTNEMFKLNSSLQDIIRNKDLQQRDEIKNTQLVYVKNLDDKTGLLKEQMAQVLNRMEENTNNVFREIGTKHVLEVEKHQSIHDGNIRTTIEKYNEEIENLKMFYNDKREKELAIIKYLTEKLQEVLNNNNYLKTHMSSLKKKNIKLNDDYTENEKRNQYLEQKIKGYINCLKKSENIMKELKKYKALFQLKCDENELLENDNNEMMEGFKKYDDYFINVLLDIQSSTVDRHINKCQKKKIINKKKKTRKGF</sequence>
<dbReference type="GO" id="GO:0003677">
    <property type="term" value="F:DNA binding"/>
    <property type="evidence" value="ECO:0007669"/>
    <property type="project" value="UniProtKB-KW"/>
</dbReference>
<gene>
    <name evidence="1" type="ORF">CINCED_3A011070</name>
</gene>
<organism evidence="1 2">
    <name type="scientific">Cinara cedri</name>
    <dbReference type="NCBI Taxonomy" id="506608"/>
    <lineage>
        <taxon>Eukaryota</taxon>
        <taxon>Metazoa</taxon>
        <taxon>Ecdysozoa</taxon>
        <taxon>Arthropoda</taxon>
        <taxon>Hexapoda</taxon>
        <taxon>Insecta</taxon>
        <taxon>Pterygota</taxon>
        <taxon>Neoptera</taxon>
        <taxon>Paraneoptera</taxon>
        <taxon>Hemiptera</taxon>
        <taxon>Sternorrhyncha</taxon>
        <taxon>Aphidomorpha</taxon>
        <taxon>Aphidoidea</taxon>
        <taxon>Aphididae</taxon>
        <taxon>Lachninae</taxon>
        <taxon>Cinara</taxon>
    </lineage>
</organism>
<evidence type="ECO:0000313" key="1">
    <source>
        <dbReference type="EMBL" id="VVC42519.1"/>
    </source>
</evidence>